<dbReference type="Pfam" id="PF00028">
    <property type="entry name" value="Cadherin"/>
    <property type="match status" value="1"/>
</dbReference>
<keyword evidence="2" id="KW-0677">Repeat</keyword>
<keyword evidence="5" id="KW-0472">Membrane</keyword>
<evidence type="ECO:0000256" key="2">
    <source>
        <dbReference type="ARBA" id="ARBA00022737"/>
    </source>
</evidence>
<protein>
    <submittedName>
        <fullName evidence="10">Desmocollin-2-like</fullName>
    </submittedName>
</protein>
<keyword evidence="4" id="KW-0130">Cell adhesion</keyword>
<evidence type="ECO:0000256" key="1">
    <source>
        <dbReference type="ARBA" id="ARBA00004370"/>
    </source>
</evidence>
<dbReference type="PANTHER" id="PTHR24027:SF441">
    <property type="entry name" value="CADHERIN DOMAIN-CONTAINING PROTEIN"/>
    <property type="match status" value="1"/>
</dbReference>
<accession>A0A6J3HN18</accession>
<feature type="domain" description="Cadherin" evidence="8">
    <location>
        <begin position="62"/>
        <end position="164"/>
    </location>
</feature>
<dbReference type="GO" id="GO:0016342">
    <property type="term" value="C:catenin complex"/>
    <property type="evidence" value="ECO:0007669"/>
    <property type="project" value="TreeGrafter"/>
</dbReference>
<dbReference type="Gene3D" id="2.60.40.60">
    <property type="entry name" value="Cadherins"/>
    <property type="match status" value="1"/>
</dbReference>
<sequence length="172" mass="18947">MLTGYLHIGPTHLDFDNAIFAGMHFKYTLFVKVSDKGSPVLSTIITVIVSVSCINELNPVGTASAFTFSVFENSPVDTLVGKVTFIDADWSFNNMKYTIVGGNLGTPPKFYIEPDTGVIKLLDSLDREIESQYKISVRVTDLDNDAIPDPFKQRSGTAHVTINVLVRMSHCL</sequence>
<dbReference type="PRINTS" id="PR00205">
    <property type="entry name" value="CADHERIN"/>
</dbReference>
<dbReference type="GO" id="GO:0008013">
    <property type="term" value="F:beta-catenin binding"/>
    <property type="evidence" value="ECO:0007669"/>
    <property type="project" value="TreeGrafter"/>
</dbReference>
<dbReference type="GeneID" id="116549897"/>
<dbReference type="InterPro" id="IPR002126">
    <property type="entry name" value="Cadherin-like_dom"/>
</dbReference>
<comment type="subcellular location">
    <subcellularLocation>
        <location evidence="1">Membrane</location>
    </subcellularLocation>
</comment>
<dbReference type="GO" id="GO:0045296">
    <property type="term" value="F:cadherin binding"/>
    <property type="evidence" value="ECO:0007669"/>
    <property type="project" value="TreeGrafter"/>
</dbReference>
<dbReference type="InterPro" id="IPR015919">
    <property type="entry name" value="Cadherin-like_sf"/>
</dbReference>
<name>A0A6J3HN18_SAPAP</name>
<dbReference type="PROSITE" id="PS50268">
    <property type="entry name" value="CADHERIN_2"/>
    <property type="match status" value="1"/>
</dbReference>
<dbReference type="InterPro" id="IPR039808">
    <property type="entry name" value="Cadherin"/>
</dbReference>
<dbReference type="PANTHER" id="PTHR24027">
    <property type="entry name" value="CADHERIN-23"/>
    <property type="match status" value="1"/>
</dbReference>
<dbReference type="GO" id="GO:0005509">
    <property type="term" value="F:calcium ion binding"/>
    <property type="evidence" value="ECO:0007669"/>
    <property type="project" value="UniProtKB-UniRule"/>
</dbReference>
<proteinExistence type="predicted"/>
<keyword evidence="9" id="KW-1185">Reference proteome</keyword>
<evidence type="ECO:0000256" key="5">
    <source>
        <dbReference type="ARBA" id="ARBA00023136"/>
    </source>
</evidence>
<gene>
    <name evidence="10" type="primary">LOC116549897</name>
</gene>
<evidence type="ECO:0000313" key="9">
    <source>
        <dbReference type="Proteomes" id="UP000504640"/>
    </source>
</evidence>
<evidence type="ECO:0000313" key="10">
    <source>
        <dbReference type="RefSeq" id="XP_032131510.1"/>
    </source>
</evidence>
<dbReference type="AlphaFoldDB" id="A0A6J3HN18"/>
<dbReference type="SMART" id="SM00112">
    <property type="entry name" value="CA"/>
    <property type="match status" value="1"/>
</dbReference>
<keyword evidence="6" id="KW-0325">Glycoprotein</keyword>
<organism evidence="9 10">
    <name type="scientific">Sapajus apella</name>
    <name type="common">Brown-capped capuchin</name>
    <name type="synonym">Cebus apella</name>
    <dbReference type="NCBI Taxonomy" id="9515"/>
    <lineage>
        <taxon>Eukaryota</taxon>
        <taxon>Metazoa</taxon>
        <taxon>Chordata</taxon>
        <taxon>Craniata</taxon>
        <taxon>Vertebrata</taxon>
        <taxon>Euteleostomi</taxon>
        <taxon>Mammalia</taxon>
        <taxon>Eutheria</taxon>
        <taxon>Euarchontoglires</taxon>
        <taxon>Primates</taxon>
        <taxon>Haplorrhini</taxon>
        <taxon>Platyrrhini</taxon>
        <taxon>Cebidae</taxon>
        <taxon>Cebinae</taxon>
        <taxon>Sapajus</taxon>
    </lineage>
</organism>
<dbReference type="SUPFAM" id="SSF49313">
    <property type="entry name" value="Cadherin-like"/>
    <property type="match status" value="1"/>
</dbReference>
<evidence type="ECO:0000256" key="4">
    <source>
        <dbReference type="ARBA" id="ARBA00022889"/>
    </source>
</evidence>
<reference evidence="10" key="1">
    <citation type="submission" date="2025-08" db="UniProtKB">
        <authorList>
            <consortium name="RefSeq"/>
        </authorList>
    </citation>
    <scope>IDENTIFICATION</scope>
    <source>
        <tissue evidence="10">Blood</tissue>
    </source>
</reference>
<evidence type="ECO:0000256" key="6">
    <source>
        <dbReference type="ARBA" id="ARBA00023180"/>
    </source>
</evidence>
<dbReference type="GO" id="GO:0007156">
    <property type="term" value="P:homophilic cell adhesion via plasma membrane adhesion molecules"/>
    <property type="evidence" value="ECO:0007669"/>
    <property type="project" value="InterPro"/>
</dbReference>
<evidence type="ECO:0000256" key="3">
    <source>
        <dbReference type="ARBA" id="ARBA00022837"/>
    </source>
</evidence>
<dbReference type="Proteomes" id="UP000504640">
    <property type="component" value="Unplaced"/>
</dbReference>
<keyword evidence="3 7" id="KW-0106">Calcium</keyword>
<evidence type="ECO:0000259" key="8">
    <source>
        <dbReference type="PROSITE" id="PS50268"/>
    </source>
</evidence>
<dbReference type="GO" id="GO:0016477">
    <property type="term" value="P:cell migration"/>
    <property type="evidence" value="ECO:0007669"/>
    <property type="project" value="TreeGrafter"/>
</dbReference>
<dbReference type="RefSeq" id="XP_032131510.1">
    <property type="nucleotide sequence ID" value="XM_032275619.1"/>
</dbReference>
<evidence type="ECO:0000256" key="7">
    <source>
        <dbReference type="PROSITE-ProRule" id="PRU00043"/>
    </source>
</evidence>
<dbReference type="CDD" id="cd11304">
    <property type="entry name" value="Cadherin_repeat"/>
    <property type="match status" value="2"/>
</dbReference>